<organism evidence="1 2">
    <name type="scientific">Desulfosporosinus youngiae DSM 17734</name>
    <dbReference type="NCBI Taxonomy" id="768710"/>
    <lineage>
        <taxon>Bacteria</taxon>
        <taxon>Bacillati</taxon>
        <taxon>Bacillota</taxon>
        <taxon>Clostridia</taxon>
        <taxon>Eubacteriales</taxon>
        <taxon>Desulfitobacteriaceae</taxon>
        <taxon>Desulfosporosinus</taxon>
    </lineage>
</organism>
<dbReference type="AlphaFoldDB" id="H5XZY6"/>
<evidence type="ECO:0000313" key="1">
    <source>
        <dbReference type="EMBL" id="EHQ92182.1"/>
    </source>
</evidence>
<dbReference type="Proteomes" id="UP000005104">
    <property type="component" value="Chromosome"/>
</dbReference>
<accession>H5XZY6</accession>
<evidence type="ECO:0000313" key="2">
    <source>
        <dbReference type="Proteomes" id="UP000005104"/>
    </source>
</evidence>
<sequence length="107" mass="12027">MGYKNGGWKNKYKIQKCVGERYTCHCAARSVDECHCFPEPVFEDVDPEGIYLVLRLDKDPNARVAALAYADSVEAENKEFAIDVRKKVSEAMAKSKERIGESEANPP</sequence>
<dbReference type="HOGENOM" id="CLU_2205870_0_0_9"/>
<keyword evidence="2" id="KW-1185">Reference proteome</keyword>
<dbReference type="STRING" id="768710.DesyoDRAFT_5253"/>
<protein>
    <submittedName>
        <fullName evidence="1">Uncharacterized protein</fullName>
    </submittedName>
</protein>
<proteinExistence type="predicted"/>
<dbReference type="EMBL" id="CM001441">
    <property type="protein sequence ID" value="EHQ92182.1"/>
    <property type="molecule type" value="Genomic_DNA"/>
</dbReference>
<dbReference type="RefSeq" id="WP_007787455.1">
    <property type="nucleotide sequence ID" value="NZ_CM001441.1"/>
</dbReference>
<gene>
    <name evidence="1" type="ORF">DesyoDRAFT_5253</name>
</gene>
<name>H5XZY6_9FIRM</name>
<reference evidence="1 2" key="1">
    <citation type="submission" date="2011-11" db="EMBL/GenBank/DDBJ databases">
        <title>The Noncontiguous Finished genome of Desulfosporosinus youngiae DSM 17734.</title>
        <authorList>
            <consortium name="US DOE Joint Genome Institute (JGI-PGF)"/>
            <person name="Lucas S."/>
            <person name="Han J."/>
            <person name="Lapidus A."/>
            <person name="Cheng J.-F."/>
            <person name="Goodwin L."/>
            <person name="Pitluck S."/>
            <person name="Peters L."/>
            <person name="Ovchinnikova G."/>
            <person name="Lu M."/>
            <person name="Land M.L."/>
            <person name="Hauser L."/>
            <person name="Pester M."/>
            <person name="Spring S."/>
            <person name="Ollivier B."/>
            <person name="Rattei T."/>
            <person name="Klenk H.-P."/>
            <person name="Wagner M."/>
            <person name="Loy A."/>
            <person name="Woyke T.J."/>
        </authorList>
    </citation>
    <scope>NUCLEOTIDE SEQUENCE [LARGE SCALE GENOMIC DNA]</scope>
    <source>
        <strain evidence="1 2">DSM 17734</strain>
    </source>
</reference>